<organism evidence="2 3">
    <name type="scientific">Raoultella terrigena</name>
    <name type="common">Klebsiella terrigena</name>
    <dbReference type="NCBI Taxonomy" id="577"/>
    <lineage>
        <taxon>Bacteria</taxon>
        <taxon>Pseudomonadati</taxon>
        <taxon>Pseudomonadota</taxon>
        <taxon>Gammaproteobacteria</taxon>
        <taxon>Enterobacterales</taxon>
        <taxon>Enterobacteriaceae</taxon>
        <taxon>Klebsiella/Raoultella group</taxon>
        <taxon>Raoultella</taxon>
    </lineage>
</organism>
<dbReference type="GO" id="GO:0016787">
    <property type="term" value="F:hydrolase activity"/>
    <property type="evidence" value="ECO:0007669"/>
    <property type="project" value="UniProtKB-KW"/>
</dbReference>
<evidence type="ECO:0000313" key="2">
    <source>
        <dbReference type="EMBL" id="VDR30707.1"/>
    </source>
</evidence>
<protein>
    <submittedName>
        <fullName evidence="2">ATPase ravA</fullName>
        <ecNumber evidence="2">3.6.3.-</ecNumber>
    </submittedName>
</protein>
<dbReference type="KEGG" id="rtg:NCTC13098_07190"/>
<name>A0A3P8K5X1_RAOTE</name>
<gene>
    <name evidence="2" type="primary">ravA_2</name>
    <name evidence="2" type="ORF">NCTC13098_07190</name>
</gene>
<evidence type="ECO:0000313" key="3">
    <source>
        <dbReference type="Proteomes" id="UP000274346"/>
    </source>
</evidence>
<dbReference type="Gene3D" id="1.20.58.1510">
    <property type="match status" value="1"/>
</dbReference>
<dbReference type="PANTHER" id="PTHR32204:SF0">
    <property type="entry name" value="ATPASE RAVA"/>
    <property type="match status" value="1"/>
</dbReference>
<dbReference type="Pfam" id="PF17868">
    <property type="entry name" value="AAA_lid_8"/>
    <property type="match status" value="1"/>
</dbReference>
<dbReference type="EC" id="3.6.3.-" evidence="2"/>
<evidence type="ECO:0000259" key="1">
    <source>
        <dbReference type="Pfam" id="PF17868"/>
    </source>
</evidence>
<dbReference type="AlphaFoldDB" id="A0A3P8K5X1"/>
<dbReference type="PANTHER" id="PTHR32204">
    <property type="entry name" value="ATPASE RAVA"/>
    <property type="match status" value="1"/>
</dbReference>
<dbReference type="InterPro" id="IPR041538">
    <property type="entry name" value="RavA-like_AAA_lid"/>
</dbReference>
<dbReference type="EMBL" id="LR131271">
    <property type="protein sequence ID" value="VDR30707.1"/>
    <property type="molecule type" value="Genomic_DNA"/>
</dbReference>
<sequence>MLIRLWLDKVQDKTNFRSMLLSQQDENSNPVPVALQVSSEEFAQWQQDISGVKLTDSVFELVYQLRQQLETQPKAPYVSDRRWKKAIRLLQASAFFSGRDTIAPIDLILLKDCLWHDIESMNLMSQLLETLMTNHAWQQQAMLTRLGAITQRRIQIQQQHSDKTALKVTRLGGMFSRKAHYELPADVEGANAPSAAATAA</sequence>
<feature type="domain" description="ATPase RavA-like AAA lid" evidence="1">
    <location>
        <begin position="57"/>
        <end position="125"/>
    </location>
</feature>
<dbReference type="Proteomes" id="UP000274346">
    <property type="component" value="Chromosome"/>
</dbReference>
<reference evidence="2 3" key="1">
    <citation type="submission" date="2018-12" db="EMBL/GenBank/DDBJ databases">
        <authorList>
            <consortium name="Pathogen Informatics"/>
        </authorList>
    </citation>
    <scope>NUCLEOTIDE SEQUENCE [LARGE SCALE GENOMIC DNA]</scope>
    <source>
        <strain evidence="2 3">NCTC13098</strain>
    </source>
</reference>
<keyword evidence="2" id="KW-0378">Hydrolase</keyword>
<accession>A0A3P8K5X1</accession>
<dbReference type="InterPro" id="IPR050513">
    <property type="entry name" value="RavA_ATPases"/>
</dbReference>
<proteinExistence type="predicted"/>